<name>A0A6M2E7S4_9ROSI</name>
<dbReference type="AlphaFoldDB" id="A0A6M2E7S4"/>
<dbReference type="PANTHER" id="PTHR31170:SF9">
    <property type="entry name" value="PROTEIN, PUTATIVE (DUF247)-RELATED"/>
    <property type="match status" value="1"/>
</dbReference>
<evidence type="ECO:0000313" key="3">
    <source>
        <dbReference type="EMBL" id="NUU81120.1"/>
    </source>
</evidence>
<keyword evidence="2" id="KW-0812">Transmembrane</keyword>
<feature type="region of interest" description="Disordered" evidence="1">
    <location>
        <begin position="327"/>
        <end position="361"/>
    </location>
</feature>
<evidence type="ECO:0000256" key="1">
    <source>
        <dbReference type="SAM" id="MobiDB-lite"/>
    </source>
</evidence>
<keyword evidence="2" id="KW-1133">Transmembrane helix</keyword>
<dbReference type="EMBL" id="GILB01000787">
    <property type="protein sequence ID" value="NUU81120.1"/>
    <property type="molecule type" value="Transcribed_RNA"/>
</dbReference>
<protein>
    <submittedName>
        <fullName evidence="3">Uncharacterized protein</fullName>
    </submittedName>
</protein>
<dbReference type="InterPro" id="IPR004158">
    <property type="entry name" value="DUF247_pln"/>
</dbReference>
<evidence type="ECO:0000256" key="2">
    <source>
        <dbReference type="SAM" id="Phobius"/>
    </source>
</evidence>
<dbReference type="PANTHER" id="PTHR31170">
    <property type="entry name" value="BNAC04G53230D PROTEIN"/>
    <property type="match status" value="1"/>
</dbReference>
<proteinExistence type="predicted"/>
<feature type="transmembrane region" description="Helical" evidence="2">
    <location>
        <begin position="519"/>
        <end position="540"/>
    </location>
</feature>
<accession>A0A6M2E7S4</accession>
<feature type="compositionally biased region" description="Basic and acidic residues" evidence="1">
    <location>
        <begin position="335"/>
        <end position="357"/>
    </location>
</feature>
<sequence length="544" mass="63122">MAGGSGSASTSIDIEGLLKDFPDRMQTTLPKELCIYHVPVDIRQVNKDAYTPQVICIGPIHQKNENQVMKELKRRYFKQFLINRLPVEKRKPVLEDLVETITGRVDKIRNCYEDAAYELCKDPKGCELKIHNCYEDAAFEPRKDPKGCEAEILDCSEDDSSKRCEDQNVFWKMILWDAVFIFELFLKNREFEEYKHKSQGQEDTEEYQKNYKHDYIIAKPRLRSAVQRDLILLENQLPFFILQVLYGIVSKYNITGYSCPPKTVCSCLPETDKTCCSCLPETDCCCPCIAFLELTCTFFKNYNKNKNKTSPEKPLHFTDLVRSFFLPKDPNTEDPNPRDPNTKDPNPKDPSTKDPNFKRPKPIKKLYGATRLHQAGMKFKPKKPHEYNIKSWTKDDSIKKGELHFPTLEIDDHTDCIFRNLMALEQCHYPNVAFICEYVKFLDFLVDTEEDADLLIKSEVIVNRLGESDDVAKLINKLCQGIVEVHSCYSNIAKDLNDYYESWYNTSKAYLRRQYFRNVWIGTGTVVGLIVLVITLGSFVRSFF</sequence>
<reference evidence="3" key="1">
    <citation type="submission" date="2020-03" db="EMBL/GenBank/DDBJ databases">
        <authorList>
            <person name="Zhang R."/>
        </authorList>
    </citation>
    <scope>NUCLEOTIDE SEQUENCE</scope>
</reference>
<organism evidence="3">
    <name type="scientific">Populus davidiana</name>
    <dbReference type="NCBI Taxonomy" id="266767"/>
    <lineage>
        <taxon>Eukaryota</taxon>
        <taxon>Viridiplantae</taxon>
        <taxon>Streptophyta</taxon>
        <taxon>Embryophyta</taxon>
        <taxon>Tracheophyta</taxon>
        <taxon>Spermatophyta</taxon>
        <taxon>Magnoliopsida</taxon>
        <taxon>eudicotyledons</taxon>
        <taxon>Gunneridae</taxon>
        <taxon>Pentapetalae</taxon>
        <taxon>rosids</taxon>
        <taxon>fabids</taxon>
        <taxon>Malpighiales</taxon>
        <taxon>Salicaceae</taxon>
        <taxon>Saliceae</taxon>
        <taxon>Populus</taxon>
    </lineage>
</organism>
<keyword evidence="2" id="KW-0472">Membrane</keyword>
<dbReference type="Pfam" id="PF03140">
    <property type="entry name" value="DUF247"/>
    <property type="match status" value="1"/>
</dbReference>